<keyword evidence="5 17" id="KW-1003">Cell membrane</keyword>
<dbReference type="Pfam" id="PF02673">
    <property type="entry name" value="BacA"/>
    <property type="match status" value="1"/>
</dbReference>
<reference evidence="18 19" key="1">
    <citation type="submission" date="2024-09" db="EMBL/GenBank/DDBJ databases">
        <authorList>
            <person name="Lee S.D."/>
        </authorList>
    </citation>
    <scope>NUCLEOTIDE SEQUENCE [LARGE SCALE GENOMIC DNA]</scope>
    <source>
        <strain evidence="18 19">N1-3</strain>
    </source>
</reference>
<evidence type="ECO:0000256" key="15">
    <source>
        <dbReference type="ARBA" id="ARBA00032932"/>
    </source>
</evidence>
<protein>
    <recommendedName>
        <fullName evidence="4 17">Undecaprenyl-diphosphatase</fullName>
        <ecNumber evidence="3 17">3.6.1.27</ecNumber>
    </recommendedName>
    <alternativeName>
        <fullName evidence="15 17">Bacitracin resistance protein</fullName>
    </alternativeName>
    <alternativeName>
        <fullName evidence="14 17">Undecaprenyl pyrophosphate phosphatase</fullName>
    </alternativeName>
</protein>
<evidence type="ECO:0000256" key="12">
    <source>
        <dbReference type="ARBA" id="ARBA00023251"/>
    </source>
</evidence>
<comment type="miscellaneous">
    <text evidence="17">Bacitracin is thought to be involved in the inhibition of peptidoglycan synthesis by sequestering undecaprenyl diphosphate, thereby reducing the pool of lipid carrier available.</text>
</comment>
<keyword evidence="11 17" id="KW-0472">Membrane</keyword>
<feature type="transmembrane region" description="Helical" evidence="17">
    <location>
        <begin position="259"/>
        <end position="279"/>
    </location>
</feature>
<keyword evidence="8 17" id="KW-0133">Cell shape</keyword>
<dbReference type="EC" id="3.6.1.27" evidence="3 17"/>
<accession>A0ABV6X8M2</accession>
<sequence length="309" mass="33040">MSVLTYPEAIGVGLLQGVTELFPVSSLGHSILVPALLGGHWKADLNVSAADSPYLNVLIGLHLATALALVVYFWRDWVRVISGLFSSIRHRRIETVEEKLAWLLIVATIPVGIAGLALDKVFRESLGKPIPAAIFLTLNGVVLYVAERLRRGGTGRRRAGNDPVVPLAGDEEVHPDVLSDRRITKLRWGQALVIGAAQILALLPGISRSGVTISTGIFKGMRHEDSARFAFLLATPVIGAAALLKVPSLMGHEGDGIRGQVLAGAVAAFVAGYIAVRFLTKYFETRTLTPFAIYCFVGGLGSLAYLTLA</sequence>
<evidence type="ECO:0000256" key="4">
    <source>
        <dbReference type="ARBA" id="ARBA00021581"/>
    </source>
</evidence>
<keyword evidence="12 17" id="KW-0046">Antibiotic resistance</keyword>
<evidence type="ECO:0000256" key="13">
    <source>
        <dbReference type="ARBA" id="ARBA00023316"/>
    </source>
</evidence>
<organism evidence="18 19">
    <name type="scientific">Streptacidiphilus alkalitolerans</name>
    <dbReference type="NCBI Taxonomy" id="3342712"/>
    <lineage>
        <taxon>Bacteria</taxon>
        <taxon>Bacillati</taxon>
        <taxon>Actinomycetota</taxon>
        <taxon>Actinomycetes</taxon>
        <taxon>Kitasatosporales</taxon>
        <taxon>Streptomycetaceae</taxon>
        <taxon>Streptacidiphilus</taxon>
    </lineage>
</organism>
<evidence type="ECO:0000256" key="5">
    <source>
        <dbReference type="ARBA" id="ARBA00022475"/>
    </source>
</evidence>
<evidence type="ECO:0000256" key="10">
    <source>
        <dbReference type="ARBA" id="ARBA00022989"/>
    </source>
</evidence>
<feature type="transmembrane region" description="Helical" evidence="17">
    <location>
        <begin position="291"/>
        <end position="308"/>
    </location>
</feature>
<feature type="transmembrane region" description="Helical" evidence="17">
    <location>
        <begin position="100"/>
        <end position="118"/>
    </location>
</feature>
<feature type="transmembrane region" description="Helical" evidence="17">
    <location>
        <begin position="130"/>
        <end position="146"/>
    </location>
</feature>
<evidence type="ECO:0000256" key="3">
    <source>
        <dbReference type="ARBA" id="ARBA00012374"/>
    </source>
</evidence>
<comment type="subcellular location">
    <subcellularLocation>
        <location evidence="1 17">Cell membrane</location>
        <topology evidence="1 17">Multi-pass membrane protein</topology>
    </subcellularLocation>
</comment>
<evidence type="ECO:0000256" key="14">
    <source>
        <dbReference type="ARBA" id="ARBA00032707"/>
    </source>
</evidence>
<keyword evidence="9 17" id="KW-0573">Peptidoglycan synthesis</keyword>
<dbReference type="NCBIfam" id="NF001395">
    <property type="entry name" value="PRK00281.3-1"/>
    <property type="match status" value="1"/>
</dbReference>
<feature type="transmembrane region" description="Helical" evidence="17">
    <location>
        <begin position="54"/>
        <end position="74"/>
    </location>
</feature>
<gene>
    <name evidence="17" type="primary">uppP</name>
    <name evidence="18" type="ORF">ACEZDB_27120</name>
</gene>
<feature type="transmembrane region" description="Helical" evidence="17">
    <location>
        <begin position="227"/>
        <end position="247"/>
    </location>
</feature>
<proteinExistence type="inferred from homology"/>
<dbReference type="RefSeq" id="WP_380556717.1">
    <property type="nucleotide sequence ID" value="NZ_JBHEZY010000012.1"/>
</dbReference>
<evidence type="ECO:0000256" key="6">
    <source>
        <dbReference type="ARBA" id="ARBA00022692"/>
    </source>
</evidence>
<evidence type="ECO:0000256" key="17">
    <source>
        <dbReference type="HAMAP-Rule" id="MF_01006"/>
    </source>
</evidence>
<evidence type="ECO:0000256" key="8">
    <source>
        <dbReference type="ARBA" id="ARBA00022960"/>
    </source>
</evidence>
<comment type="function">
    <text evidence="17">Catalyzes the dephosphorylation of undecaprenyl diphosphate (UPP). Confers resistance to bacitracin.</text>
</comment>
<dbReference type="GO" id="GO:0050380">
    <property type="term" value="F:undecaprenyl-diphosphatase activity"/>
    <property type="evidence" value="ECO:0007669"/>
    <property type="project" value="UniProtKB-EC"/>
</dbReference>
<comment type="similarity">
    <text evidence="2 17">Belongs to the UppP family.</text>
</comment>
<evidence type="ECO:0000256" key="7">
    <source>
        <dbReference type="ARBA" id="ARBA00022801"/>
    </source>
</evidence>
<evidence type="ECO:0000313" key="19">
    <source>
        <dbReference type="Proteomes" id="UP001592530"/>
    </source>
</evidence>
<dbReference type="Proteomes" id="UP001592530">
    <property type="component" value="Unassembled WGS sequence"/>
</dbReference>
<keyword evidence="13 17" id="KW-0961">Cell wall biogenesis/degradation</keyword>
<comment type="caution">
    <text evidence="18">The sequence shown here is derived from an EMBL/GenBank/DDBJ whole genome shotgun (WGS) entry which is preliminary data.</text>
</comment>
<evidence type="ECO:0000256" key="1">
    <source>
        <dbReference type="ARBA" id="ARBA00004651"/>
    </source>
</evidence>
<evidence type="ECO:0000256" key="9">
    <source>
        <dbReference type="ARBA" id="ARBA00022984"/>
    </source>
</evidence>
<keyword evidence="10 17" id="KW-1133">Transmembrane helix</keyword>
<evidence type="ECO:0000256" key="2">
    <source>
        <dbReference type="ARBA" id="ARBA00010621"/>
    </source>
</evidence>
<evidence type="ECO:0000256" key="11">
    <source>
        <dbReference type="ARBA" id="ARBA00023136"/>
    </source>
</evidence>
<dbReference type="PANTHER" id="PTHR30622">
    <property type="entry name" value="UNDECAPRENYL-DIPHOSPHATASE"/>
    <property type="match status" value="1"/>
</dbReference>
<keyword evidence="6 17" id="KW-0812">Transmembrane</keyword>
<dbReference type="InterPro" id="IPR003824">
    <property type="entry name" value="UppP"/>
</dbReference>
<comment type="catalytic activity">
    <reaction evidence="16 17">
        <text>di-trans,octa-cis-undecaprenyl diphosphate + H2O = di-trans,octa-cis-undecaprenyl phosphate + phosphate + H(+)</text>
        <dbReference type="Rhea" id="RHEA:28094"/>
        <dbReference type="ChEBI" id="CHEBI:15377"/>
        <dbReference type="ChEBI" id="CHEBI:15378"/>
        <dbReference type="ChEBI" id="CHEBI:43474"/>
        <dbReference type="ChEBI" id="CHEBI:58405"/>
        <dbReference type="ChEBI" id="CHEBI:60392"/>
        <dbReference type="EC" id="3.6.1.27"/>
    </reaction>
</comment>
<evidence type="ECO:0000313" key="18">
    <source>
        <dbReference type="EMBL" id="MFC1434317.1"/>
    </source>
</evidence>
<dbReference type="EMBL" id="JBHEZY010000012">
    <property type="protein sequence ID" value="MFC1434317.1"/>
    <property type="molecule type" value="Genomic_DNA"/>
</dbReference>
<evidence type="ECO:0000256" key="16">
    <source>
        <dbReference type="ARBA" id="ARBA00047594"/>
    </source>
</evidence>
<dbReference type="HAMAP" id="MF_01006">
    <property type="entry name" value="Undec_diphosphatase"/>
    <property type="match status" value="1"/>
</dbReference>
<keyword evidence="7 17" id="KW-0378">Hydrolase</keyword>
<dbReference type="PANTHER" id="PTHR30622:SF4">
    <property type="entry name" value="UNDECAPRENYL-DIPHOSPHATASE"/>
    <property type="match status" value="1"/>
</dbReference>
<name>A0ABV6X8M2_9ACTN</name>